<proteinExistence type="inferred from homology"/>
<evidence type="ECO:0000256" key="1">
    <source>
        <dbReference type="ARBA" id="ARBA00004651"/>
    </source>
</evidence>
<feature type="domain" description="G-protein coupled receptors family 1 profile" evidence="11">
    <location>
        <begin position="15"/>
        <end position="282"/>
    </location>
</feature>
<evidence type="ECO:0000256" key="3">
    <source>
        <dbReference type="ARBA" id="ARBA00022475"/>
    </source>
</evidence>
<dbReference type="GO" id="GO:0005886">
    <property type="term" value="C:plasma membrane"/>
    <property type="evidence" value="ECO:0007669"/>
    <property type="project" value="UniProtKB-SubCell"/>
</dbReference>
<evidence type="ECO:0000256" key="2">
    <source>
        <dbReference type="ARBA" id="ARBA00010663"/>
    </source>
</evidence>
<dbReference type="GO" id="GO:0007218">
    <property type="term" value="P:neuropeptide signaling pathway"/>
    <property type="evidence" value="ECO:0007669"/>
    <property type="project" value="TreeGrafter"/>
</dbReference>
<keyword evidence="4 10" id="KW-0812">Transmembrane</keyword>
<sequence length="310" mass="33478">MVIVVTLAAVMGLVGNIIVAGLLCCPGRGPRKFSLTGLYLLHRAIADACVQMGQPLMVVTVVADKHPWACVFNPALMQLGMVASIVFLAGLALDSFLASKPHRFPAQIRRRVLRAAVTVAWVAGLVLFTLTGLGIFRQGDMCLEAPLFLIHTHDGLFVCLLLMFLLPLVVLVASLALVLLKKEPSSVGRRNSENTRERIATGAGTGGRESVRANTTPAGAKTMLPRSARLLVALSLVFAVTHLPYWTLRIHYSRARELLPFPIHAVIYCLALVGTALDPVLGVWFRVELWQGVVARLPSHPASAVPLHTV</sequence>
<dbReference type="PROSITE" id="PS50262">
    <property type="entry name" value="G_PROTEIN_RECEP_F1_2"/>
    <property type="match status" value="1"/>
</dbReference>
<name>A0A0P4W4E9_SCYOL</name>
<dbReference type="AlphaFoldDB" id="A0A0P4W4E9"/>
<evidence type="ECO:0000256" key="7">
    <source>
        <dbReference type="ARBA" id="ARBA00023136"/>
    </source>
</evidence>
<dbReference type="CDD" id="cd00637">
    <property type="entry name" value="7tm_classA_rhodopsin-like"/>
    <property type="match status" value="1"/>
</dbReference>
<evidence type="ECO:0000256" key="5">
    <source>
        <dbReference type="ARBA" id="ARBA00022989"/>
    </source>
</evidence>
<protein>
    <recommendedName>
        <fullName evidence="11">G-protein coupled receptors family 1 profile domain-containing protein</fullName>
    </recommendedName>
</protein>
<evidence type="ECO:0000259" key="11">
    <source>
        <dbReference type="PROSITE" id="PS50262"/>
    </source>
</evidence>
<feature type="transmembrane region" description="Helical" evidence="10">
    <location>
        <begin position="113"/>
        <end position="135"/>
    </location>
</feature>
<evidence type="ECO:0000256" key="4">
    <source>
        <dbReference type="ARBA" id="ARBA00022692"/>
    </source>
</evidence>
<dbReference type="Pfam" id="PF00001">
    <property type="entry name" value="7tm_1"/>
    <property type="match status" value="1"/>
</dbReference>
<dbReference type="SUPFAM" id="SSF81321">
    <property type="entry name" value="Family A G protein-coupled receptor-like"/>
    <property type="match status" value="1"/>
</dbReference>
<evidence type="ECO:0000256" key="6">
    <source>
        <dbReference type="ARBA" id="ARBA00023040"/>
    </source>
</evidence>
<feature type="transmembrane region" description="Helical" evidence="10">
    <location>
        <begin position="75"/>
        <end position="93"/>
    </location>
</feature>
<evidence type="ECO:0000256" key="9">
    <source>
        <dbReference type="ARBA" id="ARBA00023224"/>
    </source>
</evidence>
<dbReference type="PRINTS" id="PR00237">
    <property type="entry name" value="GPCRRHODOPSN"/>
</dbReference>
<keyword evidence="3" id="KW-1003">Cell membrane</keyword>
<keyword evidence="8" id="KW-0675">Receptor</keyword>
<feature type="transmembrane region" description="Helical" evidence="10">
    <location>
        <begin position="155"/>
        <end position="180"/>
    </location>
</feature>
<reference evidence="12" key="1">
    <citation type="submission" date="2015-09" db="EMBL/GenBank/DDBJ databases">
        <title>Scylla olivacea transcriptome.</title>
        <authorList>
            <person name="Ikhwanuddin M."/>
        </authorList>
    </citation>
    <scope>NUCLEOTIDE SEQUENCE</scope>
</reference>
<comment type="subcellular location">
    <subcellularLocation>
        <location evidence="1">Cell membrane</location>
        <topology evidence="1">Multi-pass membrane protein</topology>
    </subcellularLocation>
</comment>
<dbReference type="PANTHER" id="PTHR24230">
    <property type="entry name" value="G-PROTEIN COUPLED RECEPTOR"/>
    <property type="match status" value="1"/>
</dbReference>
<feature type="transmembrane region" description="Helical" evidence="10">
    <location>
        <begin position="228"/>
        <end position="245"/>
    </location>
</feature>
<keyword evidence="7 10" id="KW-0472">Membrane</keyword>
<accession>A0A0P4W4E9</accession>
<organism evidence="12">
    <name type="scientific">Scylla olivacea</name>
    <name type="common">Orange mud crab</name>
    <name type="synonym">Cancer olivacea</name>
    <dbReference type="NCBI Taxonomy" id="85551"/>
    <lineage>
        <taxon>Eukaryota</taxon>
        <taxon>Metazoa</taxon>
        <taxon>Ecdysozoa</taxon>
        <taxon>Arthropoda</taxon>
        <taxon>Crustacea</taxon>
        <taxon>Multicrustacea</taxon>
        <taxon>Malacostraca</taxon>
        <taxon>Eumalacostraca</taxon>
        <taxon>Eucarida</taxon>
        <taxon>Decapoda</taxon>
        <taxon>Pleocyemata</taxon>
        <taxon>Brachyura</taxon>
        <taxon>Eubrachyura</taxon>
        <taxon>Portunoidea</taxon>
        <taxon>Portunidae</taxon>
        <taxon>Portuninae</taxon>
        <taxon>Scylla</taxon>
    </lineage>
</organism>
<feature type="transmembrane region" description="Helical" evidence="10">
    <location>
        <begin position="265"/>
        <end position="287"/>
    </location>
</feature>
<keyword evidence="6" id="KW-0297">G-protein coupled receptor</keyword>
<dbReference type="InterPro" id="IPR000276">
    <property type="entry name" value="GPCR_Rhodpsn"/>
</dbReference>
<dbReference type="EMBL" id="GDRN01085250">
    <property type="protein sequence ID" value="JAI61359.1"/>
    <property type="molecule type" value="Transcribed_RNA"/>
</dbReference>
<evidence type="ECO:0000256" key="10">
    <source>
        <dbReference type="SAM" id="Phobius"/>
    </source>
</evidence>
<keyword evidence="9" id="KW-0807">Transducer</keyword>
<dbReference type="PANTHER" id="PTHR24230:SF75">
    <property type="entry name" value="RELAXIN FAMILY PEPTIDE RECEPTOR 3"/>
    <property type="match status" value="1"/>
</dbReference>
<dbReference type="GO" id="GO:0008528">
    <property type="term" value="F:G protein-coupled peptide receptor activity"/>
    <property type="evidence" value="ECO:0007669"/>
    <property type="project" value="TreeGrafter"/>
</dbReference>
<dbReference type="Gene3D" id="1.20.1070.10">
    <property type="entry name" value="Rhodopsin 7-helix transmembrane proteins"/>
    <property type="match status" value="1"/>
</dbReference>
<dbReference type="EMBL" id="GDRN01085253">
    <property type="protein sequence ID" value="JAI61358.1"/>
    <property type="molecule type" value="Transcribed_RNA"/>
</dbReference>
<comment type="similarity">
    <text evidence="2">Belongs to the G-protein coupled receptor 1 family.</text>
</comment>
<feature type="transmembrane region" description="Helical" evidence="10">
    <location>
        <begin position="6"/>
        <end position="24"/>
    </location>
</feature>
<keyword evidence="5 10" id="KW-1133">Transmembrane helix</keyword>
<evidence type="ECO:0000313" key="12">
    <source>
        <dbReference type="EMBL" id="JAI61358.1"/>
    </source>
</evidence>
<evidence type="ECO:0000256" key="8">
    <source>
        <dbReference type="ARBA" id="ARBA00023170"/>
    </source>
</evidence>
<dbReference type="InterPro" id="IPR017452">
    <property type="entry name" value="GPCR_Rhodpsn_7TM"/>
</dbReference>